<keyword evidence="2 11" id="KW-1003">Cell membrane</keyword>
<evidence type="ECO:0000259" key="12">
    <source>
        <dbReference type="PROSITE" id="PS50262"/>
    </source>
</evidence>
<protein>
    <recommendedName>
        <fullName evidence="11">Olfactory receptor</fullName>
    </recommendedName>
</protein>
<dbReference type="Pfam" id="PF13853">
    <property type="entry name" value="7tm_4"/>
    <property type="match status" value="1"/>
</dbReference>
<feature type="transmembrane region" description="Helical" evidence="11">
    <location>
        <begin position="44"/>
        <end position="71"/>
    </location>
</feature>
<dbReference type="Proteomes" id="UP001652642">
    <property type="component" value="Chromosome 6"/>
</dbReference>
<keyword evidence="4 11" id="KW-0552">Olfaction</keyword>
<keyword evidence="9 10" id="KW-0807">Transducer</keyword>
<evidence type="ECO:0000256" key="10">
    <source>
        <dbReference type="RuleBase" id="RU000688"/>
    </source>
</evidence>
<dbReference type="InterPro" id="IPR000725">
    <property type="entry name" value="Olfact_rcpt"/>
</dbReference>
<keyword evidence="6 10" id="KW-0297">G-protein coupled receptor</keyword>
<dbReference type="InterPro" id="IPR000276">
    <property type="entry name" value="GPCR_Rhodpsn"/>
</dbReference>
<evidence type="ECO:0000256" key="1">
    <source>
        <dbReference type="ARBA" id="ARBA00004651"/>
    </source>
</evidence>
<dbReference type="PRINTS" id="PR00245">
    <property type="entry name" value="OLFACTORYR"/>
</dbReference>
<dbReference type="InterPro" id="IPR017452">
    <property type="entry name" value="GPCR_Rhodpsn_7TM"/>
</dbReference>
<accession>A0ABM5GSD7</accession>
<feature type="transmembrane region" description="Helical" evidence="11">
    <location>
        <begin position="158"/>
        <end position="181"/>
    </location>
</feature>
<evidence type="ECO:0000313" key="13">
    <source>
        <dbReference type="Proteomes" id="UP001652642"/>
    </source>
</evidence>
<feature type="transmembrane region" description="Helical" evidence="11">
    <location>
        <begin position="78"/>
        <end position="99"/>
    </location>
</feature>
<dbReference type="CDD" id="cd15911">
    <property type="entry name" value="7tmA_OR11A-like"/>
    <property type="match status" value="1"/>
</dbReference>
<keyword evidence="3 10" id="KW-0812">Transmembrane</keyword>
<dbReference type="PANTHER" id="PTHR26452">
    <property type="entry name" value="OLFACTORY RECEPTOR"/>
    <property type="match status" value="1"/>
</dbReference>
<evidence type="ECO:0000256" key="9">
    <source>
        <dbReference type="ARBA" id="ARBA00023224"/>
    </source>
</evidence>
<proteinExistence type="inferred from homology"/>
<keyword evidence="7 11" id="KW-0472">Membrane</keyword>
<dbReference type="InterPro" id="IPR050516">
    <property type="entry name" value="Olfactory_GPCR"/>
</dbReference>
<feature type="transmembrane region" description="Helical" evidence="11">
    <location>
        <begin position="256"/>
        <end position="279"/>
    </location>
</feature>
<evidence type="ECO:0000256" key="8">
    <source>
        <dbReference type="ARBA" id="ARBA00023170"/>
    </source>
</evidence>
<dbReference type="PRINTS" id="PR00237">
    <property type="entry name" value="GPCRRHODOPSN"/>
</dbReference>
<name>A0ABM5GSD7_9SAUR</name>
<keyword evidence="5 11" id="KW-1133">Transmembrane helix</keyword>
<dbReference type="RefSeq" id="XP_072860562.1">
    <property type="nucleotide sequence ID" value="XM_073004461.1"/>
</dbReference>
<comment type="subcellular location">
    <subcellularLocation>
        <location evidence="1 11">Cell membrane</location>
        <topology evidence="1 11">Multi-pass membrane protein</topology>
    </subcellularLocation>
</comment>
<comment type="similarity">
    <text evidence="10">Belongs to the G-protein coupled receptor 1 family.</text>
</comment>
<keyword evidence="13" id="KW-1185">Reference proteome</keyword>
<keyword evidence="11" id="KW-0716">Sensory transduction</keyword>
<dbReference type="SUPFAM" id="SSF81321">
    <property type="entry name" value="Family A G protein-coupled receptor-like"/>
    <property type="match status" value="1"/>
</dbReference>
<evidence type="ECO:0000256" key="5">
    <source>
        <dbReference type="ARBA" id="ARBA00022989"/>
    </source>
</evidence>
<dbReference type="PROSITE" id="PS50262">
    <property type="entry name" value="G_PROTEIN_RECEP_F1_2"/>
    <property type="match status" value="1"/>
</dbReference>
<evidence type="ECO:0000256" key="6">
    <source>
        <dbReference type="ARBA" id="ARBA00023040"/>
    </source>
</evidence>
<dbReference type="GeneID" id="110070265"/>
<evidence type="ECO:0000256" key="11">
    <source>
        <dbReference type="RuleBase" id="RU363047"/>
    </source>
</evidence>
<feature type="transmembrane region" description="Helical" evidence="11">
    <location>
        <begin position="119"/>
        <end position="138"/>
    </location>
</feature>
<gene>
    <name evidence="14" type="primary">LOC110070265</name>
</gene>
<evidence type="ECO:0000256" key="3">
    <source>
        <dbReference type="ARBA" id="ARBA00022692"/>
    </source>
</evidence>
<evidence type="ECO:0000256" key="7">
    <source>
        <dbReference type="ARBA" id="ARBA00023136"/>
    </source>
</evidence>
<dbReference type="Gene3D" id="1.20.1070.10">
    <property type="entry name" value="Rhodopsin 7-helix transmembrane proteins"/>
    <property type="match status" value="1"/>
</dbReference>
<feature type="transmembrane region" description="Helical" evidence="11">
    <location>
        <begin position="291"/>
        <end position="310"/>
    </location>
</feature>
<organism evidence="13 14">
    <name type="scientific">Pogona vitticeps</name>
    <name type="common">central bearded dragon</name>
    <dbReference type="NCBI Taxonomy" id="103695"/>
    <lineage>
        <taxon>Eukaryota</taxon>
        <taxon>Metazoa</taxon>
        <taxon>Chordata</taxon>
        <taxon>Craniata</taxon>
        <taxon>Vertebrata</taxon>
        <taxon>Euteleostomi</taxon>
        <taxon>Lepidosauria</taxon>
        <taxon>Squamata</taxon>
        <taxon>Bifurcata</taxon>
        <taxon>Unidentata</taxon>
        <taxon>Episquamata</taxon>
        <taxon>Toxicofera</taxon>
        <taxon>Iguania</taxon>
        <taxon>Acrodonta</taxon>
        <taxon>Agamidae</taxon>
        <taxon>Amphibolurinae</taxon>
        <taxon>Pogona</taxon>
    </lineage>
</organism>
<feature type="domain" description="G-protein coupled receptors family 1 profile" evidence="12">
    <location>
        <begin position="59"/>
        <end position="308"/>
    </location>
</feature>
<sequence>MTDMQQLFVHWMKQLITKREKGNDTMVEEFLLLGFKSVPAPESLLFLVFLVVYIITIGGNILVATIVLTTYHLHKPMYFFLGNLAVLETFYTSTILPRILASFISHYQRISFTGCFLQFYFFASLVCTECYLLSAMSYDRYLAICRPLHYVTIMNGRLCFQLSLATWITGFVASAFTTFFASQLKFCGPNEIDSFFCDYSPLLLLSCSDTQQTETLMSVLGAACTMPPLLLTMVSYVCIITTILKIPSTTSRRKAFSTCSSHLTVVTIFYGTLIIVYILPKTNALRDMNKVFAVFYTIVAPMVNPFIYSLRNTEFRVALRKAVCKLVTWRRIQRIQVP</sequence>
<evidence type="ECO:0000256" key="4">
    <source>
        <dbReference type="ARBA" id="ARBA00022725"/>
    </source>
</evidence>
<evidence type="ECO:0000313" key="14">
    <source>
        <dbReference type="RefSeq" id="XP_072860562.1"/>
    </source>
</evidence>
<evidence type="ECO:0000256" key="2">
    <source>
        <dbReference type="ARBA" id="ARBA00022475"/>
    </source>
</evidence>
<dbReference type="PROSITE" id="PS00237">
    <property type="entry name" value="G_PROTEIN_RECEP_F1_1"/>
    <property type="match status" value="1"/>
</dbReference>
<feature type="transmembrane region" description="Helical" evidence="11">
    <location>
        <begin position="219"/>
        <end position="244"/>
    </location>
</feature>
<reference evidence="14" key="1">
    <citation type="submission" date="2025-08" db="UniProtKB">
        <authorList>
            <consortium name="RefSeq"/>
        </authorList>
    </citation>
    <scope>IDENTIFICATION</scope>
</reference>
<keyword evidence="8 10" id="KW-0675">Receptor</keyword>